<dbReference type="EMBL" id="JACHDO010000001">
    <property type="protein sequence ID" value="MBB5489597.1"/>
    <property type="molecule type" value="Genomic_DNA"/>
</dbReference>
<comment type="caution">
    <text evidence="1">The sequence shown here is derived from an EMBL/GenBank/DDBJ whole genome shotgun (WGS) entry which is preliminary data.</text>
</comment>
<evidence type="ECO:0000313" key="2">
    <source>
        <dbReference type="Proteomes" id="UP000579647"/>
    </source>
</evidence>
<organism evidence="1 2">
    <name type="scientific">Nocardiopsis metallicus</name>
    <dbReference type="NCBI Taxonomy" id="179819"/>
    <lineage>
        <taxon>Bacteria</taxon>
        <taxon>Bacillati</taxon>
        <taxon>Actinomycetota</taxon>
        <taxon>Actinomycetes</taxon>
        <taxon>Streptosporangiales</taxon>
        <taxon>Nocardiopsidaceae</taxon>
        <taxon>Nocardiopsis</taxon>
    </lineage>
</organism>
<protein>
    <submittedName>
        <fullName evidence="1">Uncharacterized protein</fullName>
    </submittedName>
</protein>
<name>A0A840WCX4_9ACTN</name>
<keyword evidence="2" id="KW-1185">Reference proteome</keyword>
<dbReference type="Proteomes" id="UP000579647">
    <property type="component" value="Unassembled WGS sequence"/>
</dbReference>
<proteinExistence type="predicted"/>
<accession>A0A840WCX4</accession>
<reference evidence="1 2" key="1">
    <citation type="submission" date="2020-08" db="EMBL/GenBank/DDBJ databases">
        <title>Sequencing the genomes of 1000 actinobacteria strains.</title>
        <authorList>
            <person name="Klenk H.-P."/>
        </authorList>
    </citation>
    <scope>NUCLEOTIDE SEQUENCE [LARGE SCALE GENOMIC DNA]</scope>
    <source>
        <strain evidence="1 2">DSM 44598</strain>
    </source>
</reference>
<gene>
    <name evidence="1" type="ORF">HNR07_000734</name>
</gene>
<evidence type="ECO:0000313" key="1">
    <source>
        <dbReference type="EMBL" id="MBB5489597.1"/>
    </source>
</evidence>
<sequence length="140" mass="15402">MPQLAIAKDFLTTYAALDKKLRKAVDEALDKFADTYFAGGHLEKITDSRDPRWRTLRINQGYRGVVLAPDSGDVFLLVTVLAHTEAYRYIRNRRPSVNQALGVLEFRDETALDTMSTALAPVAAASADTLFGAGLLQSRG</sequence>
<dbReference type="AlphaFoldDB" id="A0A840WCX4"/>